<evidence type="ECO:0000256" key="1">
    <source>
        <dbReference type="SAM" id="Phobius"/>
    </source>
</evidence>
<accession>A0A8I0N811</accession>
<name>A0A8I0N811_BRUAN</name>
<reference evidence="2" key="1">
    <citation type="submission" date="2020-09" db="EMBL/GenBank/DDBJ databases">
        <authorList>
            <person name="Dalcin Martins P."/>
        </authorList>
    </citation>
    <scope>NUCLEOTIDE SEQUENCE</scope>
    <source>
        <strain evidence="2">MAG47</strain>
    </source>
</reference>
<gene>
    <name evidence="2" type="ORF">IH622_22980</name>
</gene>
<keyword evidence="1" id="KW-0812">Transmembrane</keyword>
<organism evidence="2 3">
    <name type="scientific">Brucella anthropi</name>
    <name type="common">Ochrobactrum anthropi</name>
    <dbReference type="NCBI Taxonomy" id="529"/>
    <lineage>
        <taxon>Bacteria</taxon>
        <taxon>Pseudomonadati</taxon>
        <taxon>Pseudomonadota</taxon>
        <taxon>Alphaproteobacteria</taxon>
        <taxon>Hyphomicrobiales</taxon>
        <taxon>Brucellaceae</taxon>
        <taxon>Brucella/Ochrobactrum group</taxon>
        <taxon>Brucella</taxon>
    </lineage>
</organism>
<dbReference type="EMBL" id="JACZKO010000063">
    <property type="protein sequence ID" value="MBE0563661.1"/>
    <property type="molecule type" value="Genomic_DNA"/>
</dbReference>
<comment type="caution">
    <text evidence="2">The sequence shown here is derived from an EMBL/GenBank/DDBJ whole genome shotgun (WGS) entry which is preliminary data.</text>
</comment>
<reference evidence="2" key="2">
    <citation type="submission" date="2020-10" db="EMBL/GenBank/DDBJ databases">
        <title>Enrichment of novel Verrucomicrobia, Bacteroidetes and Krumholzibacteria in an oxygen-limited, methane- and iron-fed bioreactor inoculated with Bothnian Sea sediments.</title>
        <authorList>
            <person name="Martins P.D."/>
            <person name="de Jong A."/>
            <person name="Lenstra W.K."/>
            <person name="van Helmond N.A.G.M."/>
            <person name="Slomp C.P."/>
            <person name="Jetten M.S.M."/>
            <person name="Welte C.U."/>
            <person name="Rasigraf O."/>
        </authorList>
    </citation>
    <scope>NUCLEOTIDE SEQUENCE</scope>
    <source>
        <strain evidence="2">MAG47</strain>
    </source>
</reference>
<sequence length="80" mass="8851">MSVLTEADIRKIVAETVEQTLTKLGVDTENPLEYQKDQAFVRSWRNSSEAVKRQGIITAIGIITTGFVGLIWMALKGNAQ</sequence>
<evidence type="ECO:0000313" key="2">
    <source>
        <dbReference type="EMBL" id="MBE0563661.1"/>
    </source>
</evidence>
<keyword evidence="1" id="KW-1133">Transmembrane helix</keyword>
<keyword evidence="1" id="KW-0472">Membrane</keyword>
<proteinExistence type="predicted"/>
<feature type="transmembrane region" description="Helical" evidence="1">
    <location>
        <begin position="55"/>
        <end position="75"/>
    </location>
</feature>
<protein>
    <submittedName>
        <fullName evidence="2">Uncharacterized protein</fullName>
    </submittedName>
</protein>
<dbReference type="AlphaFoldDB" id="A0A8I0N811"/>
<evidence type="ECO:0000313" key="3">
    <source>
        <dbReference type="Proteomes" id="UP000642265"/>
    </source>
</evidence>
<dbReference type="Proteomes" id="UP000642265">
    <property type="component" value="Unassembled WGS sequence"/>
</dbReference>